<keyword evidence="2" id="KW-0129">CBS domain</keyword>
<dbReference type="SUPFAM" id="SSF51206">
    <property type="entry name" value="cAMP-binding domain-like"/>
    <property type="match status" value="1"/>
</dbReference>
<evidence type="ECO:0000256" key="1">
    <source>
        <dbReference type="ARBA" id="ARBA00022737"/>
    </source>
</evidence>
<dbReference type="Pfam" id="PF03445">
    <property type="entry name" value="DUF294"/>
    <property type="match status" value="1"/>
</dbReference>
<dbReference type="PROSITE" id="PS51371">
    <property type="entry name" value="CBS"/>
    <property type="match status" value="2"/>
</dbReference>
<evidence type="ECO:0000313" key="5">
    <source>
        <dbReference type="EMBL" id="ROR29641.1"/>
    </source>
</evidence>
<dbReference type="InterPro" id="IPR018490">
    <property type="entry name" value="cNMP-bd_dom_sf"/>
</dbReference>
<evidence type="ECO:0000313" key="6">
    <source>
        <dbReference type="Proteomes" id="UP000276634"/>
    </source>
</evidence>
<dbReference type="OrthoDB" id="9808528at2"/>
<dbReference type="InterPro" id="IPR005105">
    <property type="entry name" value="GlnD_Uridyltrans_N"/>
</dbReference>
<keyword evidence="1" id="KW-0677">Repeat</keyword>
<dbReference type="Pfam" id="PF00027">
    <property type="entry name" value="cNMP_binding"/>
    <property type="match status" value="1"/>
</dbReference>
<proteinExistence type="predicted"/>
<dbReference type="CDD" id="cd05401">
    <property type="entry name" value="NT_GlnE_GlnD_like"/>
    <property type="match status" value="1"/>
</dbReference>
<dbReference type="SMART" id="SM00116">
    <property type="entry name" value="CBS"/>
    <property type="match status" value="2"/>
</dbReference>
<gene>
    <name evidence="5" type="ORF">EDC57_2312</name>
</gene>
<dbReference type="Gene3D" id="2.60.120.10">
    <property type="entry name" value="Jelly Rolls"/>
    <property type="match status" value="1"/>
</dbReference>
<dbReference type="SMART" id="SM00100">
    <property type="entry name" value="cNMP"/>
    <property type="match status" value="1"/>
</dbReference>
<dbReference type="InterPro" id="IPR000644">
    <property type="entry name" value="CBS_dom"/>
</dbReference>
<dbReference type="CDD" id="cd04587">
    <property type="entry name" value="CBS_pair_CAP-ED_NT_Pol-beta-like_DUF294_assoc"/>
    <property type="match status" value="1"/>
</dbReference>
<feature type="domain" description="Cyclic nucleotide-binding" evidence="3">
    <location>
        <begin position="17"/>
        <end position="82"/>
    </location>
</feature>
<dbReference type="InterPro" id="IPR046342">
    <property type="entry name" value="CBS_dom_sf"/>
</dbReference>
<evidence type="ECO:0000259" key="4">
    <source>
        <dbReference type="PROSITE" id="PS51371"/>
    </source>
</evidence>
<dbReference type="EMBL" id="RJVI01000003">
    <property type="protein sequence ID" value="ROR29641.1"/>
    <property type="molecule type" value="Genomic_DNA"/>
</dbReference>
<evidence type="ECO:0000259" key="3">
    <source>
        <dbReference type="PROSITE" id="PS50042"/>
    </source>
</evidence>
<dbReference type="InterPro" id="IPR014710">
    <property type="entry name" value="RmlC-like_jellyroll"/>
</dbReference>
<dbReference type="SUPFAM" id="SSF54631">
    <property type="entry name" value="CBS-domain pair"/>
    <property type="match status" value="1"/>
</dbReference>
<dbReference type="CDD" id="cd00038">
    <property type="entry name" value="CAP_ED"/>
    <property type="match status" value="1"/>
</dbReference>
<protein>
    <submittedName>
        <fullName evidence="5">CBS domain-containing protein</fullName>
    </submittedName>
</protein>
<comment type="caution">
    <text evidence="5">The sequence shown here is derived from an EMBL/GenBank/DDBJ whole genome shotgun (WGS) entry which is preliminary data.</text>
</comment>
<dbReference type="Gene3D" id="3.10.580.10">
    <property type="entry name" value="CBS-domain"/>
    <property type="match status" value="1"/>
</dbReference>
<dbReference type="PANTHER" id="PTHR48108:SF31">
    <property type="entry name" value="CBS DOMAIN AND CYCLIC NUCLEOTIDE-REGULATED NUCLEOTIDYLTRANSFERASE"/>
    <property type="match status" value="1"/>
</dbReference>
<dbReference type="Pfam" id="PF00571">
    <property type="entry name" value="CBS"/>
    <property type="match status" value="2"/>
</dbReference>
<accession>A0A3N1XTZ3</accession>
<dbReference type="InterPro" id="IPR000595">
    <property type="entry name" value="cNMP-bd_dom"/>
</dbReference>
<dbReference type="PANTHER" id="PTHR48108">
    <property type="entry name" value="CBS DOMAIN-CONTAINING PROTEIN CBSX2, CHLOROPLASTIC"/>
    <property type="match status" value="1"/>
</dbReference>
<feature type="domain" description="CBS" evidence="4">
    <location>
        <begin position="157"/>
        <end position="213"/>
    </location>
</feature>
<dbReference type="GO" id="GO:0008773">
    <property type="term" value="F:[protein-PII] uridylyltransferase activity"/>
    <property type="evidence" value="ECO:0007669"/>
    <property type="project" value="InterPro"/>
</dbReference>
<dbReference type="AlphaFoldDB" id="A0A3N1XTZ3"/>
<name>A0A3N1XTZ3_9GAMM</name>
<reference evidence="5 6" key="1">
    <citation type="submission" date="2018-11" db="EMBL/GenBank/DDBJ databases">
        <title>Genomic Encyclopedia of Type Strains, Phase IV (KMG-IV): sequencing the most valuable type-strain genomes for metagenomic binning, comparative biology and taxonomic classification.</title>
        <authorList>
            <person name="Goeker M."/>
        </authorList>
    </citation>
    <scope>NUCLEOTIDE SEQUENCE [LARGE SCALE GENOMIC DNA]</scope>
    <source>
        <strain evidence="5 6">DSM 100275</strain>
    </source>
</reference>
<sequence length="618" mass="68709">MDVELLEIRDFLAAHEPFSELPDEALRELIPHLEIRYFRRDSRIPERGEPEARLFVVRSGAVDLHDARGELAARLGEGDVFGYRTGTAKGGRAVAIEDTLLYVLPPAQIDALCEAHPAFAAFFVPAGGERLRGAVARFLQPADAQVSLTTTPIRDLLTREPVTIPPEASIREAARRMSEERVSSILVVHEGHLFGIVTDRDLRARVVAEGLDYDAPVFDIATVAPLTISVHAYAFEALLLMARHNIHHLPVTEGGRVVGMITATDLTQRHSTSPVYLAGDVAKQTTVEGLREIAARIPALLRNLVAAGASAHSIGHVITALGDAITTRLLQMAEAELGSPPVDYAWVAAGSQARNEQTARSDQDNCLIIDDAYDEREHGAYFEALARYVTDGLNACGYVYCPGEMMARTAEWRQPLKVWKRYFGRWIDAPEPKALMLTCVFFDLRHIYGDDRLTRALRTFFLERSRGNRIFLAHMVNNALSHQPPLGFFRNFVLIRGGEHDQTFDIKHRGIIPIVDLARIYALAGGSDAVNTQDRLAYAARSGEITESGARDLRDALEFISHVRLEHMARQIAEGREPDNYVSPAALSQFERNHLKDAFEVVRTMQSVLAQRYQAGRF</sequence>
<organism evidence="5 6">
    <name type="scientific">Inmirania thermothiophila</name>
    <dbReference type="NCBI Taxonomy" id="1750597"/>
    <lineage>
        <taxon>Bacteria</taxon>
        <taxon>Pseudomonadati</taxon>
        <taxon>Pseudomonadota</taxon>
        <taxon>Gammaproteobacteria</taxon>
        <taxon>Chromatiales</taxon>
        <taxon>Ectothiorhodospiraceae</taxon>
        <taxon>Inmirania</taxon>
    </lineage>
</organism>
<dbReference type="Pfam" id="PF10335">
    <property type="entry name" value="DUF294_C"/>
    <property type="match status" value="1"/>
</dbReference>
<dbReference type="InterPro" id="IPR018821">
    <property type="entry name" value="DUF294_put_nucleoTrafse_sb-bd"/>
</dbReference>
<evidence type="ECO:0000256" key="2">
    <source>
        <dbReference type="PROSITE-ProRule" id="PRU00703"/>
    </source>
</evidence>
<dbReference type="Proteomes" id="UP000276634">
    <property type="component" value="Unassembled WGS sequence"/>
</dbReference>
<dbReference type="PROSITE" id="PS50042">
    <property type="entry name" value="CNMP_BINDING_3"/>
    <property type="match status" value="1"/>
</dbReference>
<keyword evidence="6" id="KW-1185">Reference proteome</keyword>
<feature type="domain" description="CBS" evidence="4">
    <location>
        <begin position="220"/>
        <end position="277"/>
    </location>
</feature>
<dbReference type="InterPro" id="IPR051462">
    <property type="entry name" value="CBS_domain-containing"/>
</dbReference>
<dbReference type="RefSeq" id="WP_123402047.1">
    <property type="nucleotide sequence ID" value="NZ_RJVI01000003.1"/>
</dbReference>